<dbReference type="SUPFAM" id="SSF52058">
    <property type="entry name" value="L domain-like"/>
    <property type="match status" value="1"/>
</dbReference>
<gene>
    <name evidence="3" type="ORF">LCGC14_2192400</name>
</gene>
<dbReference type="PANTHER" id="PTHR48051">
    <property type="match status" value="1"/>
</dbReference>
<keyword evidence="1" id="KW-0433">Leucine-rich repeat</keyword>
<dbReference type="PANTHER" id="PTHR48051:SF54">
    <property type="entry name" value="LEUCINE-RICH REPEAT-CONTAINING PROTEIN"/>
    <property type="match status" value="1"/>
</dbReference>
<evidence type="ECO:0000256" key="2">
    <source>
        <dbReference type="ARBA" id="ARBA00022737"/>
    </source>
</evidence>
<evidence type="ECO:0000256" key="1">
    <source>
        <dbReference type="ARBA" id="ARBA00022614"/>
    </source>
</evidence>
<dbReference type="InterPro" id="IPR001611">
    <property type="entry name" value="Leu-rich_rpt"/>
</dbReference>
<proteinExistence type="predicted"/>
<dbReference type="SMART" id="SM00369">
    <property type="entry name" value="LRR_TYP"/>
    <property type="match status" value="3"/>
</dbReference>
<dbReference type="Pfam" id="PF13855">
    <property type="entry name" value="LRR_8"/>
    <property type="match status" value="1"/>
</dbReference>
<comment type="caution">
    <text evidence="3">The sequence shown here is derived from an EMBL/GenBank/DDBJ whole genome shotgun (WGS) entry which is preliminary data.</text>
</comment>
<name>A0A0F9GEW1_9ZZZZ</name>
<dbReference type="AlphaFoldDB" id="A0A0F9GEW1"/>
<reference evidence="3" key="1">
    <citation type="journal article" date="2015" name="Nature">
        <title>Complex archaea that bridge the gap between prokaryotes and eukaryotes.</title>
        <authorList>
            <person name="Spang A."/>
            <person name="Saw J.H."/>
            <person name="Jorgensen S.L."/>
            <person name="Zaremba-Niedzwiedzka K."/>
            <person name="Martijn J."/>
            <person name="Lind A.E."/>
            <person name="van Eijk R."/>
            <person name="Schleper C."/>
            <person name="Guy L."/>
            <person name="Ettema T.J."/>
        </authorList>
    </citation>
    <scope>NUCLEOTIDE SEQUENCE</scope>
</reference>
<accession>A0A0F9GEW1</accession>
<dbReference type="Gene3D" id="3.80.10.10">
    <property type="entry name" value="Ribonuclease Inhibitor"/>
    <property type="match status" value="1"/>
</dbReference>
<evidence type="ECO:0000313" key="3">
    <source>
        <dbReference type="EMBL" id="KKL61727.1"/>
    </source>
</evidence>
<organism evidence="3">
    <name type="scientific">marine sediment metagenome</name>
    <dbReference type="NCBI Taxonomy" id="412755"/>
    <lineage>
        <taxon>unclassified sequences</taxon>
        <taxon>metagenomes</taxon>
        <taxon>ecological metagenomes</taxon>
    </lineage>
</organism>
<dbReference type="EMBL" id="LAZR01028728">
    <property type="protein sequence ID" value="KKL61727.1"/>
    <property type="molecule type" value="Genomic_DNA"/>
</dbReference>
<evidence type="ECO:0008006" key="4">
    <source>
        <dbReference type="Google" id="ProtNLM"/>
    </source>
</evidence>
<dbReference type="GO" id="GO:0005737">
    <property type="term" value="C:cytoplasm"/>
    <property type="evidence" value="ECO:0007669"/>
    <property type="project" value="TreeGrafter"/>
</dbReference>
<dbReference type="InterPro" id="IPR032675">
    <property type="entry name" value="LRR_dom_sf"/>
</dbReference>
<dbReference type="Pfam" id="PF00560">
    <property type="entry name" value="LRR_1"/>
    <property type="match status" value="1"/>
</dbReference>
<dbReference type="InterPro" id="IPR003591">
    <property type="entry name" value="Leu-rich_rpt_typical-subtyp"/>
</dbReference>
<keyword evidence="2" id="KW-0677">Repeat</keyword>
<protein>
    <recommendedName>
        <fullName evidence="4">Leucine-rich repeat domain-containing protein</fullName>
    </recommendedName>
</protein>
<sequence length="172" mass="19714">MVEALLFNYSAEYDSGKDQEWSEDEIDDASNFINFFEELPLSRETVSSEDIVTEAEKLREIFTKNIEILKLLITDLNLSGCRLTALPREISSFENLQELDISGNPFEVIPDGVFDFEKLQRLDVASCNLSTIPVDILVLNNLQSLNVSFNPLEPENIEPEVIDFLLKREFIY</sequence>
<dbReference type="InterPro" id="IPR050216">
    <property type="entry name" value="LRR_domain-containing"/>
</dbReference>